<dbReference type="InterPro" id="IPR050991">
    <property type="entry name" value="ECM_Regulatory_Proteins"/>
</dbReference>
<keyword evidence="1" id="KW-0677">Repeat</keyword>
<dbReference type="SUPFAM" id="SSF49265">
    <property type="entry name" value="Fibronectin type III"/>
    <property type="match status" value="1"/>
</dbReference>
<dbReference type="EMBL" id="JBHUHZ010000001">
    <property type="protein sequence ID" value="MFD2162294.1"/>
    <property type="molecule type" value="Genomic_DNA"/>
</dbReference>
<feature type="domain" description="Fibronectin type-III" evidence="2">
    <location>
        <begin position="40"/>
        <end position="134"/>
    </location>
</feature>
<dbReference type="PANTHER" id="PTHR46708:SF2">
    <property type="entry name" value="FIBRONECTIN TYPE-III DOMAIN-CONTAINING PROTEIN"/>
    <property type="match status" value="1"/>
</dbReference>
<evidence type="ECO:0000313" key="3">
    <source>
        <dbReference type="EMBL" id="MFD2162294.1"/>
    </source>
</evidence>
<dbReference type="InterPro" id="IPR013783">
    <property type="entry name" value="Ig-like_fold"/>
</dbReference>
<dbReference type="InterPro" id="IPR011050">
    <property type="entry name" value="Pectin_lyase_fold/virulence"/>
</dbReference>
<name>A0ABW4ZKZ7_9SPHI</name>
<proteinExistence type="predicted"/>
<dbReference type="RefSeq" id="WP_255903901.1">
    <property type="nucleotide sequence ID" value="NZ_JAFMZO010000003.1"/>
</dbReference>
<dbReference type="Proteomes" id="UP001597387">
    <property type="component" value="Unassembled WGS sequence"/>
</dbReference>
<organism evidence="3 4">
    <name type="scientific">Paradesertivirga mongoliensis</name>
    <dbReference type="NCBI Taxonomy" id="2100740"/>
    <lineage>
        <taxon>Bacteria</taxon>
        <taxon>Pseudomonadati</taxon>
        <taxon>Bacteroidota</taxon>
        <taxon>Sphingobacteriia</taxon>
        <taxon>Sphingobacteriales</taxon>
        <taxon>Sphingobacteriaceae</taxon>
        <taxon>Paradesertivirga</taxon>
    </lineage>
</organism>
<evidence type="ECO:0000259" key="2">
    <source>
        <dbReference type="PROSITE" id="PS50853"/>
    </source>
</evidence>
<evidence type="ECO:0000256" key="1">
    <source>
        <dbReference type="ARBA" id="ARBA00022737"/>
    </source>
</evidence>
<reference evidence="4" key="1">
    <citation type="journal article" date="2019" name="Int. J. Syst. Evol. Microbiol.">
        <title>The Global Catalogue of Microorganisms (GCM) 10K type strain sequencing project: providing services to taxonomists for standard genome sequencing and annotation.</title>
        <authorList>
            <consortium name="The Broad Institute Genomics Platform"/>
            <consortium name="The Broad Institute Genome Sequencing Center for Infectious Disease"/>
            <person name="Wu L."/>
            <person name="Ma J."/>
        </authorList>
    </citation>
    <scope>NUCLEOTIDE SEQUENCE [LARGE SCALE GENOMIC DNA]</scope>
    <source>
        <strain evidence="4">KCTC 42217</strain>
    </source>
</reference>
<evidence type="ECO:0000313" key="4">
    <source>
        <dbReference type="Proteomes" id="UP001597387"/>
    </source>
</evidence>
<dbReference type="PROSITE" id="PS50853">
    <property type="entry name" value="FN3"/>
    <property type="match status" value="1"/>
</dbReference>
<dbReference type="Pfam" id="PF16318">
    <property type="entry name" value="DUF4957"/>
    <property type="match status" value="1"/>
</dbReference>
<gene>
    <name evidence="3" type="ORF">ACFSJU_07805</name>
</gene>
<dbReference type="InterPro" id="IPR033427">
    <property type="entry name" value="DUF5123"/>
</dbReference>
<dbReference type="InterPro" id="IPR003961">
    <property type="entry name" value="FN3_dom"/>
</dbReference>
<sequence>MNIKTFLIGTALLTGILSFSGCKDDVLEEITTLELNQVLSPTGLTAQVVNKTEVKLTWKAMANASSYTVELFQNTDFSGSPLKTFTGITFDQVPYTISGLNGATQHSVRVKGAKEGIEDSKWVTAIFTTEAEQIMLPVASADITKNSVTLKWSVPNEVTHFMIGTTRYDISASEKLAGEKAITGLTPETNYSAVIHNNTAVRGSQSFKTNQDLPTGPNVVIVGTTDDLATMISTASDGKMFVLLQGAKYNTDNLINLPAGVGITIWGQPGPIKPILAFNGINLAASNKTIKFENLDITGYQNDAGLTKRNYIFNQSMASTTDEIIFENCIIRNFVNTPMRLQSTNVITIGKFTVNNCTVFDTGDNNANGTYAFIHSNVATGKVNNISITNSTFHKIGYGFILHNAAPSASVVIENNTFYNVVGDGRYFIDYNAQTIGTFSFKNNILAKTLSPLNTGRGIRYGGTNVVSANNYKTNDFIITSGGPIPNIIDYADTSTALFTSPATGNFRIRDANFAGKSTAGDPRWRL</sequence>
<accession>A0ABW4ZKZ7</accession>
<comment type="caution">
    <text evidence="3">The sequence shown here is derived from an EMBL/GenBank/DDBJ whole genome shotgun (WGS) entry which is preliminary data.</text>
</comment>
<dbReference type="SUPFAM" id="SSF51126">
    <property type="entry name" value="Pectin lyase-like"/>
    <property type="match status" value="1"/>
</dbReference>
<dbReference type="SMART" id="SM00060">
    <property type="entry name" value="FN3"/>
    <property type="match status" value="2"/>
</dbReference>
<dbReference type="Gene3D" id="2.60.40.10">
    <property type="entry name" value="Immunoglobulins"/>
    <property type="match status" value="1"/>
</dbReference>
<protein>
    <submittedName>
        <fullName evidence="3">DUF5123 domain-containing protein</fullName>
    </submittedName>
</protein>
<dbReference type="PROSITE" id="PS51257">
    <property type="entry name" value="PROKAR_LIPOPROTEIN"/>
    <property type="match status" value="1"/>
</dbReference>
<dbReference type="CDD" id="cd00063">
    <property type="entry name" value="FN3"/>
    <property type="match status" value="1"/>
</dbReference>
<keyword evidence="4" id="KW-1185">Reference proteome</keyword>
<dbReference type="InterPro" id="IPR032530">
    <property type="entry name" value="DUF4957"/>
</dbReference>
<dbReference type="Pfam" id="PF17161">
    <property type="entry name" value="DUF5123"/>
    <property type="match status" value="1"/>
</dbReference>
<dbReference type="PANTHER" id="PTHR46708">
    <property type="entry name" value="TENASCIN"/>
    <property type="match status" value="1"/>
</dbReference>
<dbReference type="InterPro" id="IPR036116">
    <property type="entry name" value="FN3_sf"/>
</dbReference>